<dbReference type="AlphaFoldDB" id="A0A0F9E5G4"/>
<proteinExistence type="predicted"/>
<dbReference type="EMBL" id="LAZR01036317">
    <property type="protein sequence ID" value="KKL25161.1"/>
    <property type="molecule type" value="Genomic_DNA"/>
</dbReference>
<evidence type="ECO:0000313" key="1">
    <source>
        <dbReference type="EMBL" id="KKL25161.1"/>
    </source>
</evidence>
<sequence length="75" mass="8117">MAKVVTTVSEEGHLYYYEVDDVVADAIIVGAGQVFQEFETLDGFRVGLNRDVLASIVIGPTRYVKSSGQVPSPPD</sequence>
<name>A0A0F9E5G4_9ZZZZ</name>
<accession>A0A0F9E5G4</accession>
<organism evidence="1">
    <name type="scientific">marine sediment metagenome</name>
    <dbReference type="NCBI Taxonomy" id="412755"/>
    <lineage>
        <taxon>unclassified sequences</taxon>
        <taxon>metagenomes</taxon>
        <taxon>ecological metagenomes</taxon>
    </lineage>
</organism>
<reference evidence="1" key="1">
    <citation type="journal article" date="2015" name="Nature">
        <title>Complex archaea that bridge the gap between prokaryotes and eukaryotes.</title>
        <authorList>
            <person name="Spang A."/>
            <person name="Saw J.H."/>
            <person name="Jorgensen S.L."/>
            <person name="Zaremba-Niedzwiedzka K."/>
            <person name="Martijn J."/>
            <person name="Lind A.E."/>
            <person name="van Eijk R."/>
            <person name="Schleper C."/>
            <person name="Guy L."/>
            <person name="Ettema T.J."/>
        </authorList>
    </citation>
    <scope>NUCLEOTIDE SEQUENCE</scope>
</reference>
<protein>
    <submittedName>
        <fullName evidence="1">Uncharacterized protein</fullName>
    </submittedName>
</protein>
<comment type="caution">
    <text evidence="1">The sequence shown here is derived from an EMBL/GenBank/DDBJ whole genome shotgun (WGS) entry which is preliminary data.</text>
</comment>
<gene>
    <name evidence="1" type="ORF">LCGC14_2408070</name>
</gene>